<dbReference type="EMBL" id="JAEHTE010000006">
    <property type="protein sequence ID" value="MBI6884022.1"/>
    <property type="molecule type" value="Genomic_DNA"/>
</dbReference>
<accession>A0A8I1EDI4</accession>
<name>A0A8I1EDI4_PSEPU</name>
<gene>
    <name evidence="1" type="ORF">JEU22_08865</name>
</gene>
<proteinExistence type="predicted"/>
<sequence>MLSIPDDLPLPLREGYGFAPVSPIERTPLVTGRAMQRRRYRTVPTLVNVSWMFTATEAKLFDGWRKWGIKWADWFLCPLKTPLGLQPTRARFTDKPVVPELVGVDLWRYTAELELFELPIVDEAEFTSLLAGMPITVMTAKLRALLERWYTKSWPGATAT</sequence>
<reference evidence="1" key="1">
    <citation type="submission" date="2020-12" db="EMBL/GenBank/DDBJ databases">
        <title>Enhanced detection system for hospital associated transmission using whole genome sequencing surveillance.</title>
        <authorList>
            <person name="Harrison L.H."/>
            <person name="Van Tyne D."/>
            <person name="Marsh J.W."/>
            <person name="Griffith M.P."/>
            <person name="Snyder D.J."/>
            <person name="Cooper V.S."/>
            <person name="Mustapha M."/>
        </authorList>
    </citation>
    <scope>NUCLEOTIDE SEQUENCE</scope>
    <source>
        <strain evidence="1">PSB00042</strain>
    </source>
</reference>
<comment type="caution">
    <text evidence="1">The sequence shown here is derived from an EMBL/GenBank/DDBJ whole genome shotgun (WGS) entry which is preliminary data.</text>
</comment>
<dbReference type="Proteomes" id="UP000637061">
    <property type="component" value="Unassembled WGS sequence"/>
</dbReference>
<evidence type="ECO:0000313" key="2">
    <source>
        <dbReference type="Proteomes" id="UP000637061"/>
    </source>
</evidence>
<organism evidence="1 2">
    <name type="scientific">Pseudomonas putida</name>
    <name type="common">Arthrobacter siderocapsulatus</name>
    <dbReference type="NCBI Taxonomy" id="303"/>
    <lineage>
        <taxon>Bacteria</taxon>
        <taxon>Pseudomonadati</taxon>
        <taxon>Pseudomonadota</taxon>
        <taxon>Gammaproteobacteria</taxon>
        <taxon>Pseudomonadales</taxon>
        <taxon>Pseudomonadaceae</taxon>
        <taxon>Pseudomonas</taxon>
    </lineage>
</organism>
<protein>
    <submittedName>
        <fullName evidence="1">Uncharacterized protein</fullName>
    </submittedName>
</protein>
<dbReference type="RefSeq" id="WP_198747128.1">
    <property type="nucleotide sequence ID" value="NZ_JAEHTE010000006.1"/>
</dbReference>
<evidence type="ECO:0000313" key="1">
    <source>
        <dbReference type="EMBL" id="MBI6884022.1"/>
    </source>
</evidence>
<dbReference type="AlphaFoldDB" id="A0A8I1EDI4"/>